<feature type="chain" id="PRO_5022738139" description="Secreted protein" evidence="1">
    <location>
        <begin position="18"/>
        <end position="62"/>
    </location>
</feature>
<keyword evidence="1" id="KW-0732">Signal</keyword>
<keyword evidence="3" id="KW-1185">Reference proteome</keyword>
<proteinExistence type="predicted"/>
<dbReference type="Proteomes" id="UP000324222">
    <property type="component" value="Unassembled WGS sequence"/>
</dbReference>
<evidence type="ECO:0008006" key="4">
    <source>
        <dbReference type="Google" id="ProtNLM"/>
    </source>
</evidence>
<organism evidence="2 3">
    <name type="scientific">Portunus trituberculatus</name>
    <name type="common">Swimming crab</name>
    <name type="synonym">Neptunus trituberculatus</name>
    <dbReference type="NCBI Taxonomy" id="210409"/>
    <lineage>
        <taxon>Eukaryota</taxon>
        <taxon>Metazoa</taxon>
        <taxon>Ecdysozoa</taxon>
        <taxon>Arthropoda</taxon>
        <taxon>Crustacea</taxon>
        <taxon>Multicrustacea</taxon>
        <taxon>Malacostraca</taxon>
        <taxon>Eumalacostraca</taxon>
        <taxon>Eucarida</taxon>
        <taxon>Decapoda</taxon>
        <taxon>Pleocyemata</taxon>
        <taxon>Brachyura</taxon>
        <taxon>Eubrachyura</taxon>
        <taxon>Portunoidea</taxon>
        <taxon>Portunidae</taxon>
        <taxon>Portuninae</taxon>
        <taxon>Portunus</taxon>
    </lineage>
</organism>
<feature type="signal peptide" evidence="1">
    <location>
        <begin position="1"/>
        <end position="17"/>
    </location>
</feature>
<evidence type="ECO:0000256" key="1">
    <source>
        <dbReference type="SAM" id="SignalP"/>
    </source>
</evidence>
<reference evidence="2 3" key="1">
    <citation type="submission" date="2019-05" db="EMBL/GenBank/DDBJ databases">
        <title>Another draft genome of Portunus trituberculatus and its Hox gene families provides insights of decapod evolution.</title>
        <authorList>
            <person name="Jeong J.-H."/>
            <person name="Song I."/>
            <person name="Kim S."/>
            <person name="Choi T."/>
            <person name="Kim D."/>
            <person name="Ryu S."/>
            <person name="Kim W."/>
        </authorList>
    </citation>
    <scope>NUCLEOTIDE SEQUENCE [LARGE SCALE GENOMIC DNA]</scope>
    <source>
        <tissue evidence="2">Muscle</tissue>
    </source>
</reference>
<gene>
    <name evidence="2" type="ORF">E2C01_099999</name>
</gene>
<evidence type="ECO:0000313" key="3">
    <source>
        <dbReference type="Proteomes" id="UP000324222"/>
    </source>
</evidence>
<dbReference type="EMBL" id="VSRR010140521">
    <property type="protein sequence ID" value="MPD04319.1"/>
    <property type="molecule type" value="Genomic_DNA"/>
</dbReference>
<protein>
    <recommendedName>
        <fullName evidence="4">Secreted protein</fullName>
    </recommendedName>
</protein>
<dbReference type="AlphaFoldDB" id="A0A5B7KGT9"/>
<sequence>MVTLLLQALTVVHVLVASQFLVTAHRGMAVPDEALWPHVTPGSCLITPTHFPCLVHLSFRHV</sequence>
<accession>A0A5B7KGT9</accession>
<name>A0A5B7KGT9_PORTR</name>
<comment type="caution">
    <text evidence="2">The sequence shown here is derived from an EMBL/GenBank/DDBJ whole genome shotgun (WGS) entry which is preliminary data.</text>
</comment>
<evidence type="ECO:0000313" key="2">
    <source>
        <dbReference type="EMBL" id="MPD04319.1"/>
    </source>
</evidence>